<dbReference type="EMBL" id="PKPP01001106">
    <property type="protein sequence ID" value="PWA85578.1"/>
    <property type="molecule type" value="Genomic_DNA"/>
</dbReference>
<evidence type="ECO:0000256" key="3">
    <source>
        <dbReference type="SAM" id="MobiDB-lite"/>
    </source>
</evidence>
<organism evidence="4 5">
    <name type="scientific">Artemisia annua</name>
    <name type="common">Sweet wormwood</name>
    <dbReference type="NCBI Taxonomy" id="35608"/>
    <lineage>
        <taxon>Eukaryota</taxon>
        <taxon>Viridiplantae</taxon>
        <taxon>Streptophyta</taxon>
        <taxon>Embryophyta</taxon>
        <taxon>Tracheophyta</taxon>
        <taxon>Spermatophyta</taxon>
        <taxon>Magnoliopsida</taxon>
        <taxon>eudicotyledons</taxon>
        <taxon>Gunneridae</taxon>
        <taxon>Pentapetalae</taxon>
        <taxon>asterids</taxon>
        <taxon>campanulids</taxon>
        <taxon>Asterales</taxon>
        <taxon>Asteraceae</taxon>
        <taxon>Asteroideae</taxon>
        <taxon>Anthemideae</taxon>
        <taxon>Artemisiinae</taxon>
        <taxon>Artemisia</taxon>
    </lineage>
</organism>
<dbReference type="GO" id="GO:0043022">
    <property type="term" value="F:ribosome binding"/>
    <property type="evidence" value="ECO:0007669"/>
    <property type="project" value="InterPro"/>
</dbReference>
<dbReference type="InterPro" id="IPR002769">
    <property type="entry name" value="eIF6"/>
</dbReference>
<evidence type="ECO:0000256" key="2">
    <source>
        <dbReference type="ARBA" id="ARBA00022917"/>
    </source>
</evidence>
<dbReference type="Gene3D" id="3.75.10.10">
    <property type="entry name" value="L-arginine/glycine Amidinotransferase, Chain A"/>
    <property type="match status" value="1"/>
</dbReference>
<dbReference type="AlphaFoldDB" id="A0A2U1PIJ6"/>
<dbReference type="Pfam" id="PF01912">
    <property type="entry name" value="eIF-6"/>
    <property type="match status" value="1"/>
</dbReference>
<protein>
    <submittedName>
        <fullName evidence="4">Translation initiation factor IF6</fullName>
    </submittedName>
</protein>
<proteinExistence type="predicted"/>
<reference evidence="4 5" key="1">
    <citation type="journal article" date="2018" name="Mol. Plant">
        <title>The genome of Artemisia annua provides insight into the evolution of Asteraceae family and artemisinin biosynthesis.</title>
        <authorList>
            <person name="Shen Q."/>
            <person name="Zhang L."/>
            <person name="Liao Z."/>
            <person name="Wang S."/>
            <person name="Yan T."/>
            <person name="Shi P."/>
            <person name="Liu M."/>
            <person name="Fu X."/>
            <person name="Pan Q."/>
            <person name="Wang Y."/>
            <person name="Lv Z."/>
            <person name="Lu X."/>
            <person name="Zhang F."/>
            <person name="Jiang W."/>
            <person name="Ma Y."/>
            <person name="Chen M."/>
            <person name="Hao X."/>
            <person name="Li L."/>
            <person name="Tang Y."/>
            <person name="Lv G."/>
            <person name="Zhou Y."/>
            <person name="Sun X."/>
            <person name="Brodelius P.E."/>
            <person name="Rose J.K.C."/>
            <person name="Tang K."/>
        </authorList>
    </citation>
    <scope>NUCLEOTIDE SEQUENCE [LARGE SCALE GENOMIC DNA]</scope>
    <source>
        <strain evidence="5">cv. Huhao1</strain>
        <tissue evidence="4">Leaf</tissue>
    </source>
</reference>
<dbReference type="GO" id="GO:0042256">
    <property type="term" value="P:cytosolic ribosome assembly"/>
    <property type="evidence" value="ECO:0007669"/>
    <property type="project" value="InterPro"/>
</dbReference>
<keyword evidence="2" id="KW-0648">Protein biosynthesis</keyword>
<evidence type="ECO:0000313" key="5">
    <source>
        <dbReference type="Proteomes" id="UP000245207"/>
    </source>
</evidence>
<dbReference type="OrthoDB" id="4155914at2759"/>
<dbReference type="Proteomes" id="UP000245207">
    <property type="component" value="Unassembled WGS sequence"/>
</dbReference>
<keyword evidence="1 4" id="KW-0396">Initiation factor</keyword>
<sequence>MMEITIKIESQETKEHASQIMIDGVMEQRMLTLNRLQYLVVEEAENCYTIAHMEREGGVSPRLSPLTQAILRDEQNVDPKDQNSGLGHLDKVTSPENWLGSSFRDVSKKIRAQTMESICQSIVPSKPTIKRRSPKISSPEELRNSPHDAVVEHINERLITLGNGMASNDHVALTHTNLHKETEDRIADVLRVEIFRQKIVGVMLCSVIDVISMLVKFDDEGVTVASELVILPVNPDVGGNPPPAPSMSEGKVPPSDHEMEDAENQVPLIERMVRKRSRQGNGASRSEVADVCEKTDPFSPPPAPQNITHLMTVYHINFFS</sequence>
<dbReference type="SUPFAM" id="SSF55909">
    <property type="entry name" value="Pentein"/>
    <property type="match status" value="1"/>
</dbReference>
<name>A0A2U1PIJ6_ARTAN</name>
<keyword evidence="5" id="KW-1185">Reference proteome</keyword>
<comment type="caution">
    <text evidence="4">The sequence shown here is derived from an EMBL/GenBank/DDBJ whole genome shotgun (WGS) entry which is preliminary data.</text>
</comment>
<dbReference type="GO" id="GO:0003743">
    <property type="term" value="F:translation initiation factor activity"/>
    <property type="evidence" value="ECO:0007669"/>
    <property type="project" value="UniProtKB-KW"/>
</dbReference>
<feature type="region of interest" description="Disordered" evidence="3">
    <location>
        <begin position="274"/>
        <end position="304"/>
    </location>
</feature>
<accession>A0A2U1PIJ6</accession>
<evidence type="ECO:0000313" key="4">
    <source>
        <dbReference type="EMBL" id="PWA85578.1"/>
    </source>
</evidence>
<feature type="region of interest" description="Disordered" evidence="3">
    <location>
        <begin position="236"/>
        <end position="258"/>
    </location>
</feature>
<feature type="compositionally biased region" description="Basic and acidic residues" evidence="3">
    <location>
        <begin position="287"/>
        <end position="296"/>
    </location>
</feature>
<dbReference type="STRING" id="35608.A0A2U1PIJ6"/>
<gene>
    <name evidence="4" type="ORF">CTI12_AA064990</name>
</gene>
<evidence type="ECO:0000256" key="1">
    <source>
        <dbReference type="ARBA" id="ARBA00022540"/>
    </source>
</evidence>
<dbReference type="PANTHER" id="PTHR10784">
    <property type="entry name" value="TRANSLATION INITIATION FACTOR 6"/>
    <property type="match status" value="1"/>
</dbReference>